<dbReference type="PANTHER" id="PTHR47338">
    <property type="entry name" value="ZN(II)2CYS6 TRANSCRIPTION FACTOR (EUROFUNG)-RELATED"/>
    <property type="match status" value="1"/>
</dbReference>
<protein>
    <recommendedName>
        <fullName evidence="6">Zn(2)-C6 fungal-type domain-containing protein</fullName>
    </recommendedName>
</protein>
<evidence type="ECO:0000256" key="3">
    <source>
        <dbReference type="ARBA" id="ARBA00023015"/>
    </source>
</evidence>
<evidence type="ECO:0000259" key="6">
    <source>
        <dbReference type="PROSITE" id="PS50048"/>
    </source>
</evidence>
<dbReference type="GO" id="GO:0003677">
    <property type="term" value="F:DNA binding"/>
    <property type="evidence" value="ECO:0007669"/>
    <property type="project" value="InterPro"/>
</dbReference>
<dbReference type="GO" id="GO:0005634">
    <property type="term" value="C:nucleus"/>
    <property type="evidence" value="ECO:0007669"/>
    <property type="project" value="UniProtKB-SubCell"/>
</dbReference>
<proteinExistence type="predicted"/>
<dbReference type="CDD" id="cd00067">
    <property type="entry name" value="GAL4"/>
    <property type="match status" value="1"/>
</dbReference>
<evidence type="ECO:0000256" key="1">
    <source>
        <dbReference type="ARBA" id="ARBA00004123"/>
    </source>
</evidence>
<evidence type="ECO:0000256" key="4">
    <source>
        <dbReference type="ARBA" id="ARBA00023163"/>
    </source>
</evidence>
<reference evidence="7 8" key="1">
    <citation type="submission" date="2014-04" db="EMBL/GenBank/DDBJ databases">
        <authorList>
            <consortium name="DOE Joint Genome Institute"/>
            <person name="Kuo A."/>
            <person name="Kohler A."/>
            <person name="Costa M.D."/>
            <person name="Nagy L.G."/>
            <person name="Floudas D."/>
            <person name="Copeland A."/>
            <person name="Barry K.W."/>
            <person name="Cichocki N."/>
            <person name="Veneault-Fourrey C."/>
            <person name="LaButti K."/>
            <person name="Lindquist E.A."/>
            <person name="Lipzen A."/>
            <person name="Lundell T."/>
            <person name="Morin E."/>
            <person name="Murat C."/>
            <person name="Sun H."/>
            <person name="Tunlid A."/>
            <person name="Henrissat B."/>
            <person name="Grigoriev I.V."/>
            <person name="Hibbett D.S."/>
            <person name="Martin F."/>
            <person name="Nordberg H.P."/>
            <person name="Cantor M.N."/>
            <person name="Hua S.X."/>
        </authorList>
    </citation>
    <scope>NUCLEOTIDE SEQUENCE [LARGE SCALE GENOMIC DNA]</scope>
    <source>
        <strain evidence="7 8">Marx 270</strain>
    </source>
</reference>
<dbReference type="SUPFAM" id="SSF57701">
    <property type="entry name" value="Zn2/Cys6 DNA-binding domain"/>
    <property type="match status" value="1"/>
</dbReference>
<keyword evidence="2" id="KW-0479">Metal-binding</keyword>
<feature type="domain" description="Zn(2)-C6 fungal-type" evidence="6">
    <location>
        <begin position="21"/>
        <end position="68"/>
    </location>
</feature>
<dbReference type="HOGENOM" id="CLU_009416_1_0_1"/>
<dbReference type="GO" id="GO:0006351">
    <property type="term" value="P:DNA-templated transcription"/>
    <property type="evidence" value="ECO:0007669"/>
    <property type="project" value="InterPro"/>
</dbReference>
<keyword evidence="4" id="KW-0804">Transcription</keyword>
<dbReference type="Gene3D" id="4.10.240.10">
    <property type="entry name" value="Zn(2)-C6 fungal-type DNA-binding domain"/>
    <property type="match status" value="1"/>
</dbReference>
<dbReference type="Pfam" id="PF04082">
    <property type="entry name" value="Fungal_trans"/>
    <property type="match status" value="1"/>
</dbReference>
<dbReference type="OrthoDB" id="5600212at2759"/>
<organism evidence="7 8">
    <name type="scientific">Pisolithus tinctorius Marx 270</name>
    <dbReference type="NCBI Taxonomy" id="870435"/>
    <lineage>
        <taxon>Eukaryota</taxon>
        <taxon>Fungi</taxon>
        <taxon>Dikarya</taxon>
        <taxon>Basidiomycota</taxon>
        <taxon>Agaricomycotina</taxon>
        <taxon>Agaricomycetes</taxon>
        <taxon>Agaricomycetidae</taxon>
        <taxon>Boletales</taxon>
        <taxon>Sclerodermatineae</taxon>
        <taxon>Pisolithaceae</taxon>
        <taxon>Pisolithus</taxon>
    </lineage>
</organism>
<dbReference type="GO" id="GO:0000981">
    <property type="term" value="F:DNA-binding transcription factor activity, RNA polymerase II-specific"/>
    <property type="evidence" value="ECO:0007669"/>
    <property type="project" value="InterPro"/>
</dbReference>
<name>A0A0C3P515_PISTI</name>
<dbReference type="SMART" id="SM00066">
    <property type="entry name" value="GAL4"/>
    <property type="match status" value="1"/>
</dbReference>
<evidence type="ECO:0000313" key="8">
    <source>
        <dbReference type="Proteomes" id="UP000054217"/>
    </source>
</evidence>
<evidence type="ECO:0000313" key="7">
    <source>
        <dbReference type="EMBL" id="KIO08190.1"/>
    </source>
</evidence>
<dbReference type="Pfam" id="PF00172">
    <property type="entry name" value="Zn_clus"/>
    <property type="match status" value="1"/>
</dbReference>
<evidence type="ECO:0000256" key="5">
    <source>
        <dbReference type="ARBA" id="ARBA00023242"/>
    </source>
</evidence>
<dbReference type="CDD" id="cd12148">
    <property type="entry name" value="fungal_TF_MHR"/>
    <property type="match status" value="1"/>
</dbReference>
<dbReference type="InterPro" id="IPR007219">
    <property type="entry name" value="XnlR_reg_dom"/>
</dbReference>
<dbReference type="AlphaFoldDB" id="A0A0C3P515"/>
<keyword evidence="8" id="KW-1185">Reference proteome</keyword>
<comment type="subcellular location">
    <subcellularLocation>
        <location evidence="1">Nucleus</location>
    </subcellularLocation>
</comment>
<dbReference type="EMBL" id="KN831957">
    <property type="protein sequence ID" value="KIO08190.1"/>
    <property type="molecule type" value="Genomic_DNA"/>
</dbReference>
<dbReference type="Proteomes" id="UP000054217">
    <property type="component" value="Unassembled WGS sequence"/>
</dbReference>
<dbReference type="PROSITE" id="PS50048">
    <property type="entry name" value="ZN2_CY6_FUNGAL_2"/>
    <property type="match status" value="1"/>
</dbReference>
<dbReference type="InterPro" id="IPR050815">
    <property type="entry name" value="TF_fung"/>
</dbReference>
<evidence type="ECO:0000256" key="2">
    <source>
        <dbReference type="ARBA" id="ARBA00022723"/>
    </source>
</evidence>
<dbReference type="InterPro" id="IPR001138">
    <property type="entry name" value="Zn2Cys6_DnaBD"/>
</dbReference>
<keyword evidence="5" id="KW-0539">Nucleus</keyword>
<dbReference type="InterPro" id="IPR036864">
    <property type="entry name" value="Zn2-C6_fun-type_DNA-bd_sf"/>
</dbReference>
<dbReference type="GO" id="GO:0008270">
    <property type="term" value="F:zinc ion binding"/>
    <property type="evidence" value="ECO:0007669"/>
    <property type="project" value="InterPro"/>
</dbReference>
<keyword evidence="3" id="KW-0805">Transcription regulation</keyword>
<accession>A0A0C3P515</accession>
<sequence>MPKATSSTSSGARPALRRNQACRSCRKRKLKCDAARPHCGTCVKYWQSLISVPAPVGYTHPAEPQCVYDPVDGLTLSPDTDPLEKIRLLEEEVSKLKIQLHEQNVPARSPGPSMSRRHSYGLCRPGSTPTSLGSDSQIPVPGSKLPAYNPGDSLGLNHLNFRQDNLGINIQCAAVTDVHAELIHTGWNTDLPEPRVLDHYIETFFRCDPCGPRILHRPSFLAAIRLHPRDPAFPHSAILHAICACASRWSSRSVAMQPDGSGKDEFAEYHASKTRKYIDRTMATGEDIFQVVQACIILSWYFYQEGRWVEAWVFAGFQTRVSIPLRLNYPGTFCTHGHALTAGYLPPPKDFRDLETRRRTWWMSIVFDRIVAAGGWTHSIDERDIGTELPLRGEDFDAEHLIPNNPQNMSTEDFFTTHFPKYTDSFLLFIKAVMMFGRVTDYNVRTKLRTSTPLKKYQDPFALPGFKELDSLVHKDFLENLPHSHRFNIGVTDMSANGSSVDTDLYMAHVVPYAASITLHNPYLDLNDVHHPSTSRCIEAAQAISSAYYMLSATSLDTTRLHPFITICWYLAAAVQVQVCKHFIEMGDRVREAQVWGEINVLRLAMLNYGARSPIGTRQEGLLRGLMKEVVQLSSQNQPLEVGLPLYPFSHSTVFANPNVPYCDGPVAPLPNPSVPEHYEARFEESTVGVELAGQPQSPALYAGASMIADHLQGDVPLHSGDFLTWDSSSSR</sequence>
<gene>
    <name evidence="7" type="ORF">M404DRAFT_134644</name>
</gene>
<dbReference type="PANTHER" id="PTHR47338:SF29">
    <property type="entry name" value="ZN(2)-C6 FUNGAL-TYPE DOMAIN-CONTAINING PROTEIN"/>
    <property type="match status" value="1"/>
</dbReference>
<dbReference type="STRING" id="870435.A0A0C3P515"/>
<dbReference type="InParanoid" id="A0A0C3P515"/>
<reference evidence="8" key="2">
    <citation type="submission" date="2015-01" db="EMBL/GenBank/DDBJ databases">
        <title>Evolutionary Origins and Diversification of the Mycorrhizal Mutualists.</title>
        <authorList>
            <consortium name="DOE Joint Genome Institute"/>
            <consortium name="Mycorrhizal Genomics Consortium"/>
            <person name="Kohler A."/>
            <person name="Kuo A."/>
            <person name="Nagy L.G."/>
            <person name="Floudas D."/>
            <person name="Copeland A."/>
            <person name="Barry K.W."/>
            <person name="Cichocki N."/>
            <person name="Veneault-Fourrey C."/>
            <person name="LaButti K."/>
            <person name="Lindquist E.A."/>
            <person name="Lipzen A."/>
            <person name="Lundell T."/>
            <person name="Morin E."/>
            <person name="Murat C."/>
            <person name="Riley R."/>
            <person name="Ohm R."/>
            <person name="Sun H."/>
            <person name="Tunlid A."/>
            <person name="Henrissat B."/>
            <person name="Grigoriev I.V."/>
            <person name="Hibbett D.S."/>
            <person name="Martin F."/>
        </authorList>
    </citation>
    <scope>NUCLEOTIDE SEQUENCE [LARGE SCALE GENOMIC DNA]</scope>
    <source>
        <strain evidence="8">Marx 270</strain>
    </source>
</reference>